<keyword evidence="4 6" id="KW-0067">ATP-binding</keyword>
<gene>
    <name evidence="6" type="ORF">RsTaC01_0764</name>
</gene>
<dbReference type="InterPro" id="IPR027417">
    <property type="entry name" value="P-loop_NTPase"/>
</dbReference>
<dbReference type="Proteomes" id="UP001335720">
    <property type="component" value="Chromosome"/>
</dbReference>
<reference evidence="6" key="1">
    <citation type="journal article" date="2023" name="ISME J.">
        <title>Emergence of putative energy parasites within Clostridia revealed by genome analysis of a novel endosymbiotic clade.</title>
        <authorList>
            <person name="Takahashi K."/>
            <person name="Kuwahara H."/>
            <person name="Horikawa Y."/>
            <person name="Izawa K."/>
            <person name="Kato D."/>
            <person name="Inagaki T."/>
            <person name="Yuki M."/>
            <person name="Ohkuma M."/>
            <person name="Hongoh Y."/>
        </authorList>
    </citation>
    <scope>NUCLEOTIDE SEQUENCE</scope>
    <source>
        <strain evidence="6">RsTa-C01</strain>
    </source>
</reference>
<dbReference type="KEGG" id="ptrh:RsTaC01_0764"/>
<dbReference type="SUPFAM" id="SSF52540">
    <property type="entry name" value="P-loop containing nucleoside triphosphate hydrolases"/>
    <property type="match status" value="1"/>
</dbReference>
<sequence length="246" mass="27896">MLKIKNISKTFNSNKIFQDFNLTIDPEDFVIIVGGNGSGKSTLLNLISGTCSLDSGSITLDNKNISKLPEYKRASMISRVFQDPFKGTASDMLTYENLALAKRRGGKKTLNWQITEKEKEEYKNLIKSMNLNLEDRLNLKVSLFSGGQKQSISLLMATLKKPKLLLLDEHTSALDPRTAKIVLEQTERLVLENKLTTLMITHNMKDALKYGNRLIMLQNGKITLDISKEEKSEFDINDLLMKFEEM</sequence>
<dbReference type="InterPro" id="IPR003439">
    <property type="entry name" value="ABC_transporter-like_ATP-bd"/>
</dbReference>
<dbReference type="Gene3D" id="3.40.50.300">
    <property type="entry name" value="P-loop containing nucleotide triphosphate hydrolases"/>
    <property type="match status" value="1"/>
</dbReference>
<evidence type="ECO:0000256" key="1">
    <source>
        <dbReference type="ARBA" id="ARBA00005417"/>
    </source>
</evidence>
<evidence type="ECO:0000256" key="3">
    <source>
        <dbReference type="ARBA" id="ARBA00022741"/>
    </source>
</evidence>
<dbReference type="PROSITE" id="PS50893">
    <property type="entry name" value="ABC_TRANSPORTER_2"/>
    <property type="match status" value="1"/>
</dbReference>
<evidence type="ECO:0000313" key="6">
    <source>
        <dbReference type="EMBL" id="BED92868.1"/>
    </source>
</evidence>
<dbReference type="Pfam" id="PF00005">
    <property type="entry name" value="ABC_tran"/>
    <property type="match status" value="1"/>
</dbReference>
<evidence type="ECO:0000256" key="4">
    <source>
        <dbReference type="ARBA" id="ARBA00022840"/>
    </source>
</evidence>
<dbReference type="InterPro" id="IPR050153">
    <property type="entry name" value="Metal_Ion_Import_ABC"/>
</dbReference>
<evidence type="ECO:0000259" key="5">
    <source>
        <dbReference type="PROSITE" id="PS50893"/>
    </source>
</evidence>
<dbReference type="SMART" id="SM00382">
    <property type="entry name" value="AAA"/>
    <property type="match status" value="1"/>
</dbReference>
<dbReference type="GO" id="GO:0016887">
    <property type="term" value="F:ATP hydrolysis activity"/>
    <property type="evidence" value="ECO:0007669"/>
    <property type="project" value="InterPro"/>
</dbReference>
<dbReference type="AlphaFoldDB" id="A0AA48HWW5"/>
<keyword evidence="2" id="KW-0813">Transport</keyword>
<dbReference type="PANTHER" id="PTHR42734:SF17">
    <property type="entry name" value="METAL TRANSPORT SYSTEM ATP-BINDING PROTEIN TM_0124-RELATED"/>
    <property type="match status" value="1"/>
</dbReference>
<feature type="domain" description="ABC transporter" evidence="5">
    <location>
        <begin position="2"/>
        <end position="244"/>
    </location>
</feature>
<keyword evidence="3" id="KW-0547">Nucleotide-binding</keyword>
<dbReference type="EMBL" id="AP027925">
    <property type="protein sequence ID" value="BED92868.1"/>
    <property type="molecule type" value="Genomic_DNA"/>
</dbReference>
<dbReference type="GO" id="GO:0005524">
    <property type="term" value="F:ATP binding"/>
    <property type="evidence" value="ECO:0007669"/>
    <property type="project" value="UniProtKB-KW"/>
</dbReference>
<proteinExistence type="inferred from homology"/>
<comment type="similarity">
    <text evidence="1">Belongs to the ABC transporter superfamily.</text>
</comment>
<dbReference type="PANTHER" id="PTHR42734">
    <property type="entry name" value="METAL TRANSPORT SYSTEM ATP-BINDING PROTEIN TM_0124-RELATED"/>
    <property type="match status" value="1"/>
</dbReference>
<name>A0AA48HWW5_9FIRM</name>
<protein>
    <submittedName>
        <fullName evidence="6">ABC transporter ATP-binding protein</fullName>
    </submittedName>
</protein>
<dbReference type="InterPro" id="IPR003593">
    <property type="entry name" value="AAA+_ATPase"/>
</dbReference>
<organism evidence="6">
    <name type="scientific">Candidatus Paraimprobicoccus trichonymphae</name>
    <dbReference type="NCBI Taxonomy" id="3033793"/>
    <lineage>
        <taxon>Bacteria</taxon>
        <taxon>Bacillati</taxon>
        <taxon>Bacillota</taxon>
        <taxon>Clostridia</taxon>
        <taxon>Candidatus Paraimprobicoccus</taxon>
    </lineage>
</organism>
<accession>A0AA48HWW5</accession>
<evidence type="ECO:0000256" key="2">
    <source>
        <dbReference type="ARBA" id="ARBA00022448"/>
    </source>
</evidence>